<sequence>MVSDERNLIRLRQMEEEHGWKSLEDMQEELRYRDLPDTGDKSALMDRLYTVDEENRDPEVRKLDYERRFEVHRKKKLAEVVPFLWFNKIPKDVRLVIWEHSLPGPRTICPGKAPKPLPLFSIQDPVIFERCDPDGDPDPGASAENSTLEQGRPVRKRILGRLYFPKSHQTPNPAALAVCRESRYIALQRYELCFDTPNVYANLDIDVLYFGTWMNMNMVTCWTEPQSDIFSFVPVPLHPKVKADLERVQHIGLNYRKGWSGYDGGHSRTRGRLTIEQLRKDLSKFIDLKEVLLSHNPEDGGDYSEPGQTMLEYCGSKDEIQSATNHRDGFGYKARETSIKSSWYKKETFTPEEKQRGVPEVKFVVVKRIPNVPEFKRTTGSRNPKLADSSQAKAVLQVKAEFSAHLPPFLLSAELTSDPYTIYLTDLTTIWKESLDRGGIIRRSEEEGTSIDPSDDDQFRILLEKIRLGLEGHHNTTSALTINADDDRPMIILNLTVPLPGGLAPLQWPIRLSAAPQSLFTSQLTMPLLGARHAQMQEVKSLGEVLEAKDHVIQKLLDTMESQGTELSQVFPQAAGKAGRKIDRKKAEERVKGLARFDMVAWRQGLDAGKLQDAGQLMSQVFEGDTTDGLNIETSATGEEVSENWWESIRGITVNLNTGRISTNGLGKPPPQNKRPSLKPALQEEPSNENDDFQVQADSARLASRAPKSSPPKSHLDESTDDEDDDLGGPSQVSRIPDSFPRSQSPLHHHPPPSPSPPAPSLPKPKKQLDDSAPSPVRRNPPSPTPEPAPKPKAAKGKLGKIGGKKAAPPAPEPDPEPTLPTTPKPKSKLGRIGGKKKASTPAPDSPEPRIKSSPHLTQEEISLSNTVDGDRGRETVKEEKEKTPEPRETSLERADRKRAELKRELEAKARQPVKKKRKF</sequence>
<evidence type="ECO:0000256" key="5">
    <source>
        <dbReference type="ARBA" id="ARBA00023242"/>
    </source>
</evidence>
<feature type="compositionally biased region" description="Basic and acidic residues" evidence="8">
    <location>
        <begin position="869"/>
        <end position="910"/>
    </location>
</feature>
<evidence type="ECO:0000313" key="12">
    <source>
        <dbReference type="EMBL" id="TVY44582.1"/>
    </source>
</evidence>
<dbReference type="PANTHER" id="PTHR32235">
    <property type="entry name" value="NON-HOMOLOGOUS END-JOINING FACTOR 1"/>
    <property type="match status" value="1"/>
</dbReference>
<keyword evidence="5" id="KW-0539">Nucleus</keyword>
<proteinExistence type="inferred from homology"/>
<keyword evidence="3" id="KW-0238">DNA-binding</keyword>
<evidence type="ECO:0000256" key="7">
    <source>
        <dbReference type="ARBA" id="ARBA00044529"/>
    </source>
</evidence>
<dbReference type="PANTHER" id="PTHR32235:SF1">
    <property type="entry name" value="NON-HOMOLOGOUS END-JOINING FACTOR 1"/>
    <property type="match status" value="1"/>
</dbReference>
<dbReference type="Proteomes" id="UP000443090">
    <property type="component" value="Unassembled WGS sequence"/>
</dbReference>
<evidence type="ECO:0000256" key="4">
    <source>
        <dbReference type="ARBA" id="ARBA00023204"/>
    </source>
</evidence>
<evidence type="ECO:0000256" key="2">
    <source>
        <dbReference type="ARBA" id="ARBA00022763"/>
    </source>
</evidence>
<name>A0A8H8S027_9HELO</name>
<dbReference type="InterPro" id="IPR045518">
    <property type="entry name" value="2EXR"/>
</dbReference>
<gene>
    <name evidence="12" type="ORF">LOCC1_G005252</name>
</gene>
<feature type="compositionally biased region" description="Polar residues" evidence="8">
    <location>
        <begin position="855"/>
        <end position="868"/>
    </location>
</feature>
<dbReference type="Pfam" id="PF09302">
    <property type="entry name" value="XLF"/>
    <property type="match status" value="1"/>
</dbReference>
<evidence type="ECO:0000256" key="8">
    <source>
        <dbReference type="SAM" id="MobiDB-lite"/>
    </source>
</evidence>
<protein>
    <recommendedName>
        <fullName evidence="7">Non-homologous end-joining factor 1</fullName>
    </recommendedName>
</protein>
<dbReference type="GO" id="GO:0006303">
    <property type="term" value="P:double-strand break repair via nonhomologous end joining"/>
    <property type="evidence" value="ECO:0007669"/>
    <property type="project" value="TreeGrafter"/>
</dbReference>
<feature type="compositionally biased region" description="Low complexity" evidence="8">
    <location>
        <begin position="699"/>
        <end position="713"/>
    </location>
</feature>
<dbReference type="EMBL" id="QGMI01000228">
    <property type="protein sequence ID" value="TVY44582.1"/>
    <property type="molecule type" value="Genomic_DNA"/>
</dbReference>
<reference evidence="12 13" key="1">
    <citation type="submission" date="2018-05" db="EMBL/GenBank/DDBJ databases">
        <title>Genome sequencing and assembly of the regulated plant pathogen Lachnellula willkommii and related sister species for the development of diagnostic species identification markers.</title>
        <authorList>
            <person name="Giroux E."/>
            <person name="Bilodeau G."/>
        </authorList>
    </citation>
    <scope>NUCLEOTIDE SEQUENCE [LARGE SCALE GENOMIC DNA]</scope>
    <source>
        <strain evidence="12 13">CBS 160.35</strain>
    </source>
</reference>
<dbReference type="GO" id="GO:0032807">
    <property type="term" value="C:DNA ligase IV complex"/>
    <property type="evidence" value="ECO:0007669"/>
    <property type="project" value="TreeGrafter"/>
</dbReference>
<feature type="compositionally biased region" description="Pro residues" evidence="8">
    <location>
        <begin position="809"/>
        <end position="824"/>
    </location>
</feature>
<feature type="domain" description="XLF-like N-terminal" evidence="9">
    <location>
        <begin position="403"/>
        <end position="513"/>
    </location>
</feature>
<dbReference type="InterPro" id="IPR038051">
    <property type="entry name" value="XRCC4-like_N_sf"/>
</dbReference>
<feature type="domain" description="XLF-like coiled-coil region" evidence="11">
    <location>
        <begin position="516"/>
        <end position="568"/>
    </location>
</feature>
<comment type="caution">
    <text evidence="12">The sequence shown here is derived from an EMBL/GenBank/DDBJ whole genome shotgun (WGS) entry which is preliminary data.</text>
</comment>
<keyword evidence="4" id="KW-0234">DNA repair</keyword>
<evidence type="ECO:0000313" key="13">
    <source>
        <dbReference type="Proteomes" id="UP000443090"/>
    </source>
</evidence>
<dbReference type="Gene3D" id="2.170.210.10">
    <property type="entry name" value="DNA double-strand break repair and VJ recombination XRCC4, N-terminal"/>
    <property type="match status" value="1"/>
</dbReference>
<feature type="compositionally biased region" description="Pro residues" evidence="8">
    <location>
        <begin position="779"/>
        <end position="791"/>
    </location>
</feature>
<comment type="similarity">
    <text evidence="6">Belongs to the XRCC4-XLF family. XLF subfamily.</text>
</comment>
<organism evidence="12 13">
    <name type="scientific">Lachnellula occidentalis</name>
    <dbReference type="NCBI Taxonomy" id="215460"/>
    <lineage>
        <taxon>Eukaryota</taxon>
        <taxon>Fungi</taxon>
        <taxon>Dikarya</taxon>
        <taxon>Ascomycota</taxon>
        <taxon>Pezizomycotina</taxon>
        <taxon>Leotiomycetes</taxon>
        <taxon>Helotiales</taxon>
        <taxon>Lachnaceae</taxon>
        <taxon>Lachnellula</taxon>
    </lineage>
</organism>
<evidence type="ECO:0000256" key="3">
    <source>
        <dbReference type="ARBA" id="ARBA00023125"/>
    </source>
</evidence>
<dbReference type="OrthoDB" id="2155935at2759"/>
<dbReference type="InterPro" id="IPR053829">
    <property type="entry name" value="XLF-like_CC"/>
</dbReference>
<evidence type="ECO:0000259" key="10">
    <source>
        <dbReference type="Pfam" id="PF20150"/>
    </source>
</evidence>
<evidence type="ECO:0000256" key="6">
    <source>
        <dbReference type="ARBA" id="ARBA00025747"/>
    </source>
</evidence>
<dbReference type="Pfam" id="PF21928">
    <property type="entry name" value="XLF_CC"/>
    <property type="match status" value="1"/>
</dbReference>
<feature type="compositionally biased region" description="Basic residues" evidence="8">
    <location>
        <begin position="826"/>
        <end position="839"/>
    </location>
</feature>
<evidence type="ECO:0000256" key="1">
    <source>
        <dbReference type="ARBA" id="ARBA00004123"/>
    </source>
</evidence>
<keyword evidence="2" id="KW-0227">DNA damage</keyword>
<evidence type="ECO:0000259" key="9">
    <source>
        <dbReference type="Pfam" id="PF09302"/>
    </source>
</evidence>
<feature type="region of interest" description="Disordered" evidence="8">
    <location>
        <begin position="658"/>
        <end position="920"/>
    </location>
</feature>
<accession>A0A8H8S027</accession>
<evidence type="ECO:0000259" key="11">
    <source>
        <dbReference type="Pfam" id="PF21928"/>
    </source>
</evidence>
<dbReference type="AlphaFoldDB" id="A0A8H8S027"/>
<dbReference type="CDD" id="cd22285">
    <property type="entry name" value="HD_XLF_N"/>
    <property type="match status" value="1"/>
</dbReference>
<feature type="domain" description="2EXR" evidence="10">
    <location>
        <begin position="83"/>
        <end position="208"/>
    </location>
</feature>
<comment type="subcellular location">
    <subcellularLocation>
        <location evidence="1">Nucleus</location>
    </subcellularLocation>
</comment>
<keyword evidence="13" id="KW-1185">Reference proteome</keyword>
<dbReference type="Pfam" id="PF20150">
    <property type="entry name" value="2EXR"/>
    <property type="match status" value="1"/>
</dbReference>
<dbReference type="InterPro" id="IPR052287">
    <property type="entry name" value="NHEJ_factor"/>
</dbReference>
<dbReference type="GO" id="GO:0045027">
    <property type="term" value="F:DNA end binding"/>
    <property type="evidence" value="ECO:0007669"/>
    <property type="project" value="TreeGrafter"/>
</dbReference>
<feature type="compositionally biased region" description="Pro residues" evidence="8">
    <location>
        <begin position="752"/>
        <end position="763"/>
    </location>
</feature>
<dbReference type="InterPro" id="IPR015381">
    <property type="entry name" value="XLF-like_N"/>
</dbReference>